<keyword evidence="2" id="KW-0732">Signal</keyword>
<evidence type="ECO:0000256" key="1">
    <source>
        <dbReference type="SAM" id="MobiDB-lite"/>
    </source>
</evidence>
<dbReference type="AlphaFoldDB" id="A0A2S3HX84"/>
<feature type="signal peptide" evidence="2">
    <location>
        <begin position="1"/>
        <end position="34"/>
    </location>
</feature>
<dbReference type="Proteomes" id="UP000243499">
    <property type="component" value="Chromosome 5"/>
</dbReference>
<feature type="region of interest" description="Disordered" evidence="1">
    <location>
        <begin position="33"/>
        <end position="88"/>
    </location>
</feature>
<dbReference type="EMBL" id="CM008050">
    <property type="protein sequence ID" value="PAN31854.1"/>
    <property type="molecule type" value="Genomic_DNA"/>
</dbReference>
<organism evidence="3">
    <name type="scientific">Panicum hallii</name>
    <dbReference type="NCBI Taxonomy" id="206008"/>
    <lineage>
        <taxon>Eukaryota</taxon>
        <taxon>Viridiplantae</taxon>
        <taxon>Streptophyta</taxon>
        <taxon>Embryophyta</taxon>
        <taxon>Tracheophyta</taxon>
        <taxon>Spermatophyta</taxon>
        <taxon>Magnoliopsida</taxon>
        <taxon>Liliopsida</taxon>
        <taxon>Poales</taxon>
        <taxon>Poaceae</taxon>
        <taxon>PACMAD clade</taxon>
        <taxon>Panicoideae</taxon>
        <taxon>Panicodae</taxon>
        <taxon>Paniceae</taxon>
        <taxon>Panicinae</taxon>
        <taxon>Panicum</taxon>
        <taxon>Panicum sect. Panicum</taxon>
    </lineage>
</organism>
<feature type="chain" id="PRO_5015428458" evidence="2">
    <location>
        <begin position="35"/>
        <end position="88"/>
    </location>
</feature>
<name>A0A2S3HX84_9POAL</name>
<protein>
    <submittedName>
        <fullName evidence="3">Uncharacterized protein</fullName>
    </submittedName>
</protein>
<evidence type="ECO:0000313" key="3">
    <source>
        <dbReference type="EMBL" id="PAN31854.1"/>
    </source>
</evidence>
<proteinExistence type="predicted"/>
<dbReference type="Gramene" id="PAN31854">
    <property type="protein sequence ID" value="PAN31854"/>
    <property type="gene ID" value="PAHAL_5G448100"/>
</dbReference>
<gene>
    <name evidence="3" type="ORF">PAHAL_5G448100</name>
</gene>
<accession>A0A2S3HX84</accession>
<feature type="compositionally biased region" description="Pro residues" evidence="1">
    <location>
        <begin position="42"/>
        <end position="63"/>
    </location>
</feature>
<reference evidence="3" key="1">
    <citation type="submission" date="2018-04" db="EMBL/GenBank/DDBJ databases">
        <title>WGS assembly of Panicum hallii.</title>
        <authorList>
            <person name="Lovell J."/>
            <person name="Jenkins J."/>
            <person name="Lowry D."/>
            <person name="Mamidi S."/>
            <person name="Sreedasyam A."/>
            <person name="Weng X."/>
            <person name="Barry K."/>
            <person name="Bonette J."/>
            <person name="Campitelli B."/>
            <person name="Daum C."/>
            <person name="Gordon S."/>
            <person name="Gould B."/>
            <person name="Lipzen A."/>
            <person name="Macqueen A."/>
            <person name="Palacio-Mejia J."/>
            <person name="Plott C."/>
            <person name="Shakirov E."/>
            <person name="Shu S."/>
            <person name="Yoshinaga Y."/>
            <person name="Zane M."/>
            <person name="Rokhsar D."/>
            <person name="Grimwood J."/>
            <person name="Schmutz J."/>
            <person name="Juenger T."/>
        </authorList>
    </citation>
    <scope>NUCLEOTIDE SEQUENCE [LARGE SCALE GENOMIC DNA]</scope>
    <source>
        <strain evidence="3">FIL2</strain>
    </source>
</reference>
<sequence length="88" mass="9011">MKGAPSGSSSIACPAIFAALLIILSAAHVEPVEAGSRRVLSPPSPHPHSPIRPGKPPSAPPHLPGRSSIPPAAFNNLPLARREPVPPI</sequence>
<evidence type="ECO:0000256" key="2">
    <source>
        <dbReference type="SAM" id="SignalP"/>
    </source>
</evidence>